<feature type="transmembrane region" description="Helical" evidence="1">
    <location>
        <begin position="30"/>
        <end position="51"/>
    </location>
</feature>
<proteinExistence type="predicted"/>
<reference evidence="3 4" key="1">
    <citation type="submission" date="2018-10" db="EMBL/GenBank/DDBJ databases">
        <authorList>
            <person name="Ekblom R."/>
            <person name="Jareborg N."/>
        </authorList>
    </citation>
    <scope>NUCLEOTIDE SEQUENCE [LARGE SCALE GENOMIC DNA]</scope>
    <source>
        <tissue evidence="3">Muscle</tissue>
    </source>
</reference>
<protein>
    <submittedName>
        <fullName evidence="3">Uncharacterized protein</fullName>
    </submittedName>
</protein>
<gene>
    <name evidence="3" type="ORF">BN2614_LOCUS3</name>
</gene>
<keyword evidence="1" id="KW-1133">Transmembrane helix</keyword>
<sequence>MLSLFILLSFIVLLLKFTSVFSSLNGLSSITSFSCLSCVLFISFQLFYLFFSSIETAREKHSCVTSGTKYSRSPTSTKPSLPTSNPLWLPGVFHLLITMVIILHLHCSPYLPLHVQLFPTR</sequence>
<keyword evidence="1" id="KW-0812">Transmembrane</keyword>
<dbReference type="AlphaFoldDB" id="A0A9X9M3A1"/>
<keyword evidence="4" id="KW-1185">Reference proteome</keyword>
<accession>A0A9X9M3A1</accession>
<evidence type="ECO:0000313" key="4">
    <source>
        <dbReference type="Proteomes" id="UP000269945"/>
    </source>
</evidence>
<feature type="signal peptide" evidence="2">
    <location>
        <begin position="1"/>
        <end position="22"/>
    </location>
</feature>
<keyword evidence="2" id="KW-0732">Signal</keyword>
<name>A0A9X9M3A1_GULGU</name>
<dbReference type="EMBL" id="CYRY02040562">
    <property type="protein sequence ID" value="VCX31203.1"/>
    <property type="molecule type" value="Genomic_DNA"/>
</dbReference>
<feature type="chain" id="PRO_5040943918" evidence="2">
    <location>
        <begin position="23"/>
        <end position="121"/>
    </location>
</feature>
<evidence type="ECO:0000313" key="3">
    <source>
        <dbReference type="EMBL" id="VCX31203.1"/>
    </source>
</evidence>
<keyword evidence="1" id="KW-0472">Membrane</keyword>
<evidence type="ECO:0000256" key="1">
    <source>
        <dbReference type="SAM" id="Phobius"/>
    </source>
</evidence>
<feature type="transmembrane region" description="Helical" evidence="1">
    <location>
        <begin position="87"/>
        <end position="111"/>
    </location>
</feature>
<dbReference type="Proteomes" id="UP000269945">
    <property type="component" value="Unassembled WGS sequence"/>
</dbReference>
<comment type="caution">
    <text evidence="3">The sequence shown here is derived from an EMBL/GenBank/DDBJ whole genome shotgun (WGS) entry which is preliminary data.</text>
</comment>
<organism evidence="3 4">
    <name type="scientific">Gulo gulo</name>
    <name type="common">Wolverine</name>
    <name type="synonym">Gluton</name>
    <dbReference type="NCBI Taxonomy" id="48420"/>
    <lineage>
        <taxon>Eukaryota</taxon>
        <taxon>Metazoa</taxon>
        <taxon>Chordata</taxon>
        <taxon>Craniata</taxon>
        <taxon>Vertebrata</taxon>
        <taxon>Euteleostomi</taxon>
        <taxon>Mammalia</taxon>
        <taxon>Eutheria</taxon>
        <taxon>Laurasiatheria</taxon>
        <taxon>Carnivora</taxon>
        <taxon>Caniformia</taxon>
        <taxon>Musteloidea</taxon>
        <taxon>Mustelidae</taxon>
        <taxon>Guloninae</taxon>
        <taxon>Gulo</taxon>
    </lineage>
</organism>
<evidence type="ECO:0000256" key="2">
    <source>
        <dbReference type="SAM" id="SignalP"/>
    </source>
</evidence>